<name>A0A7V7RJA9_9BACI</name>
<keyword evidence="2" id="KW-0378">Hydrolase</keyword>
<dbReference type="Pfam" id="PF00293">
    <property type="entry name" value="NUDIX"/>
    <property type="match status" value="1"/>
</dbReference>
<dbReference type="OrthoDB" id="9816040at2"/>
<comment type="cofactor">
    <cofactor evidence="1">
        <name>Mg(2+)</name>
        <dbReference type="ChEBI" id="CHEBI:18420"/>
    </cofactor>
</comment>
<dbReference type="InterPro" id="IPR015797">
    <property type="entry name" value="NUDIX_hydrolase-like_dom_sf"/>
</dbReference>
<dbReference type="Proteomes" id="UP000441354">
    <property type="component" value="Unassembled WGS sequence"/>
</dbReference>
<dbReference type="EMBL" id="WBOT01000012">
    <property type="protein sequence ID" value="KAB2329484.1"/>
    <property type="molecule type" value="Genomic_DNA"/>
</dbReference>
<evidence type="ECO:0000256" key="2">
    <source>
        <dbReference type="ARBA" id="ARBA00022801"/>
    </source>
</evidence>
<evidence type="ECO:0000313" key="4">
    <source>
        <dbReference type="EMBL" id="KAB2329484.1"/>
    </source>
</evidence>
<sequence length="148" mass="17168">MTVITFGQKEDAKEYIKRPAVYCLMFNKLKDKIAIIKKSDGKYFLPGGGIENNETHEECMKREALEEMGMEIELGHFIGSAQRYFFSSNENKYYLSEGYFYLCEMGTQVSESTEDDNLVVWVEPIRAAENLFHEHQIWSVNEALKLLS</sequence>
<evidence type="ECO:0000256" key="1">
    <source>
        <dbReference type="ARBA" id="ARBA00001946"/>
    </source>
</evidence>
<protein>
    <submittedName>
        <fullName evidence="4">NUDIX domain-containing protein</fullName>
    </submittedName>
</protein>
<dbReference type="PROSITE" id="PS00893">
    <property type="entry name" value="NUDIX_BOX"/>
    <property type="match status" value="1"/>
</dbReference>
<evidence type="ECO:0000259" key="3">
    <source>
        <dbReference type="PROSITE" id="PS51462"/>
    </source>
</evidence>
<dbReference type="RefSeq" id="WP_151576057.1">
    <property type="nucleotide sequence ID" value="NZ_WBOT01000012.1"/>
</dbReference>
<dbReference type="PANTHER" id="PTHR43046:SF14">
    <property type="entry name" value="MUTT_NUDIX FAMILY PROTEIN"/>
    <property type="match status" value="1"/>
</dbReference>
<dbReference type="CDD" id="cd04684">
    <property type="entry name" value="NUDIX_Hydrolase"/>
    <property type="match status" value="1"/>
</dbReference>
<dbReference type="InterPro" id="IPR020084">
    <property type="entry name" value="NUDIX_hydrolase_CS"/>
</dbReference>
<gene>
    <name evidence="4" type="ORF">F7732_21400</name>
</gene>
<dbReference type="GO" id="GO:0016787">
    <property type="term" value="F:hydrolase activity"/>
    <property type="evidence" value="ECO:0007669"/>
    <property type="project" value="UniProtKB-KW"/>
</dbReference>
<dbReference type="Gene3D" id="3.90.79.10">
    <property type="entry name" value="Nucleoside Triphosphate Pyrophosphohydrolase"/>
    <property type="match status" value="1"/>
</dbReference>
<dbReference type="PANTHER" id="PTHR43046">
    <property type="entry name" value="GDP-MANNOSE MANNOSYL HYDROLASE"/>
    <property type="match status" value="1"/>
</dbReference>
<dbReference type="InterPro" id="IPR000086">
    <property type="entry name" value="NUDIX_hydrolase_dom"/>
</dbReference>
<organism evidence="4 5">
    <name type="scientific">Bacillus mesophilum</name>
    <dbReference type="NCBI Taxonomy" id="1071718"/>
    <lineage>
        <taxon>Bacteria</taxon>
        <taxon>Bacillati</taxon>
        <taxon>Bacillota</taxon>
        <taxon>Bacilli</taxon>
        <taxon>Bacillales</taxon>
        <taxon>Bacillaceae</taxon>
        <taxon>Bacillus</taxon>
    </lineage>
</organism>
<dbReference type="AlphaFoldDB" id="A0A7V7RJA9"/>
<proteinExistence type="predicted"/>
<feature type="domain" description="Nudix hydrolase" evidence="3">
    <location>
        <begin position="16"/>
        <end position="145"/>
    </location>
</feature>
<accession>A0A7V7RJA9</accession>
<keyword evidence="5" id="KW-1185">Reference proteome</keyword>
<reference evidence="4 5" key="1">
    <citation type="journal article" date="2014" name="Arch. Microbiol.">
        <title>Bacillus mesophilum sp. nov., strain IITR-54T, a novel 4-chlorobiphenyl dechlorinating bacterium.</title>
        <authorList>
            <person name="Manickam N."/>
            <person name="Singh N.K."/>
            <person name="Bajaj A."/>
            <person name="Kumar R.M."/>
            <person name="Kaur G."/>
            <person name="Kaur N."/>
            <person name="Bala M."/>
            <person name="Kumar A."/>
            <person name="Mayilraj S."/>
        </authorList>
    </citation>
    <scope>NUCLEOTIDE SEQUENCE [LARGE SCALE GENOMIC DNA]</scope>
    <source>
        <strain evidence="4 5">IITR-54</strain>
    </source>
</reference>
<comment type="caution">
    <text evidence="4">The sequence shown here is derived from an EMBL/GenBank/DDBJ whole genome shotgun (WGS) entry which is preliminary data.</text>
</comment>
<dbReference type="SUPFAM" id="SSF55811">
    <property type="entry name" value="Nudix"/>
    <property type="match status" value="1"/>
</dbReference>
<dbReference type="PROSITE" id="PS51462">
    <property type="entry name" value="NUDIX"/>
    <property type="match status" value="1"/>
</dbReference>
<evidence type="ECO:0000313" key="5">
    <source>
        <dbReference type="Proteomes" id="UP000441354"/>
    </source>
</evidence>